<evidence type="ECO:0000256" key="4">
    <source>
        <dbReference type="ARBA" id="ARBA00023136"/>
    </source>
</evidence>
<dbReference type="EMBL" id="BJXR01000009">
    <property type="protein sequence ID" value="GEN05536.1"/>
    <property type="molecule type" value="Genomic_DNA"/>
</dbReference>
<dbReference type="Gene3D" id="3.40.50.300">
    <property type="entry name" value="P-loop containing nucleotide triphosphate hydrolases"/>
    <property type="match status" value="1"/>
</dbReference>
<dbReference type="SUPFAM" id="SSF52540">
    <property type="entry name" value="P-loop containing nucleoside triphosphate hydrolases"/>
    <property type="match status" value="1"/>
</dbReference>
<keyword evidence="3 5" id="KW-1133">Transmembrane helix</keyword>
<dbReference type="Proteomes" id="UP000183760">
    <property type="component" value="Unassembled WGS sequence"/>
</dbReference>
<dbReference type="GO" id="GO:0005525">
    <property type="term" value="F:GTP binding"/>
    <property type="evidence" value="ECO:0007669"/>
    <property type="project" value="InterPro"/>
</dbReference>
<dbReference type="Proteomes" id="UP000321514">
    <property type="component" value="Unassembled WGS sequence"/>
</dbReference>
<keyword evidence="4 5" id="KW-0472">Membrane</keyword>
<dbReference type="InterPro" id="IPR027417">
    <property type="entry name" value="P-loop_NTPase"/>
</dbReference>
<keyword evidence="2 5" id="KW-0812">Transmembrane</keyword>
<keyword evidence="9" id="KW-1185">Reference proteome</keyword>
<feature type="domain" description="G" evidence="6">
    <location>
        <begin position="25"/>
        <end position="144"/>
    </location>
</feature>
<sequence length="362" mass="38789">MELQLTEEIRRQVDEAFRRRGRVNIVIAGRSGVGKSTLINAVFHGRIADTGQGRPVTQETREYTKSDVPVSILDTRGLELGAYKQTLTLLEDLVATRGRDADATRHLHCAWLCIGEDSRRVEDGDLEVARMLSRHMPVVVVVTKARNDQGFRAEVERLLPMARNVMRVRALQETDDEGNTLQAKGLVELVELTMELVPEAQRNAFAAAQRVSIEQKRKRAHGIVASAAAAAAAIGATPIPFADAALLVPTQVGMLAGISSVFGMPLTEAFLSTLVSSVATGLGATFSGQAIVSGLLKVIPGAGTLVGALIAASTATALTTLFGEAYIAVLSRLMERRAGEIPLVEDVISAFKEELSLRRASA</sequence>
<feature type="transmembrane region" description="Helical" evidence="5">
    <location>
        <begin position="220"/>
        <end position="239"/>
    </location>
</feature>
<comment type="subcellular location">
    <subcellularLocation>
        <location evidence="1">Membrane</location>
        <topology evidence="1">Multi-pass membrane protein</topology>
    </subcellularLocation>
</comment>
<dbReference type="CDD" id="cd00882">
    <property type="entry name" value="Ras_like_GTPase"/>
    <property type="match status" value="1"/>
</dbReference>
<dbReference type="RefSeq" id="WP_074949267.1">
    <property type="nucleotide sequence ID" value="NZ_BJXR01000009.1"/>
</dbReference>
<dbReference type="STRING" id="1334629.MFUL124B02_05555"/>
<dbReference type="Pfam" id="PF01926">
    <property type="entry name" value="MMR_HSR1"/>
    <property type="match status" value="1"/>
</dbReference>
<dbReference type="GO" id="GO:0016020">
    <property type="term" value="C:membrane"/>
    <property type="evidence" value="ECO:0007669"/>
    <property type="project" value="UniProtKB-SubCell"/>
</dbReference>
<feature type="transmembrane region" description="Helical" evidence="5">
    <location>
        <begin position="245"/>
        <end position="266"/>
    </location>
</feature>
<dbReference type="OrthoDB" id="9255830at2"/>
<evidence type="ECO:0000256" key="2">
    <source>
        <dbReference type="ARBA" id="ARBA00022692"/>
    </source>
</evidence>
<feature type="transmembrane region" description="Helical" evidence="5">
    <location>
        <begin position="305"/>
        <end position="329"/>
    </location>
</feature>
<dbReference type="InterPro" id="IPR006073">
    <property type="entry name" value="GTP-bd"/>
</dbReference>
<reference evidence="8 9" key="1">
    <citation type="submission" date="2016-10" db="EMBL/GenBank/DDBJ databases">
        <authorList>
            <person name="Varghese N."/>
            <person name="Submissions S."/>
        </authorList>
    </citation>
    <scope>NUCLEOTIDE SEQUENCE [LARGE SCALE GENOMIC DNA]</scope>
    <source>
        <strain evidence="8 9">DSM 16525</strain>
    </source>
</reference>
<dbReference type="AlphaFoldDB" id="A0A511SUE0"/>
<dbReference type="Pfam" id="PF05128">
    <property type="entry name" value="DUF697"/>
    <property type="match status" value="1"/>
</dbReference>
<protein>
    <submittedName>
        <fullName evidence="7">GTPase</fullName>
    </submittedName>
    <submittedName>
        <fullName evidence="8">Uncharacterized conserved protein, DUF697 family</fullName>
    </submittedName>
</protein>
<dbReference type="InterPro" id="IPR021147">
    <property type="entry name" value="DUF697"/>
</dbReference>
<comment type="caution">
    <text evidence="7">The sequence shown here is derived from an EMBL/GenBank/DDBJ whole genome shotgun (WGS) entry which is preliminary data.</text>
</comment>
<evidence type="ECO:0000256" key="3">
    <source>
        <dbReference type="ARBA" id="ARBA00022989"/>
    </source>
</evidence>
<dbReference type="EMBL" id="FOIB01000001">
    <property type="protein sequence ID" value="SET04009.1"/>
    <property type="molecule type" value="Genomic_DNA"/>
</dbReference>
<evidence type="ECO:0000313" key="7">
    <source>
        <dbReference type="EMBL" id="GEN05536.1"/>
    </source>
</evidence>
<evidence type="ECO:0000313" key="10">
    <source>
        <dbReference type="Proteomes" id="UP000321514"/>
    </source>
</evidence>
<evidence type="ECO:0000256" key="1">
    <source>
        <dbReference type="ARBA" id="ARBA00004141"/>
    </source>
</evidence>
<name>A0A511SUE0_MYXFU</name>
<evidence type="ECO:0000313" key="9">
    <source>
        <dbReference type="Proteomes" id="UP000183760"/>
    </source>
</evidence>
<evidence type="ECO:0000259" key="6">
    <source>
        <dbReference type="Pfam" id="PF01926"/>
    </source>
</evidence>
<reference evidence="7 10" key="2">
    <citation type="submission" date="2019-07" db="EMBL/GenBank/DDBJ databases">
        <title>Whole genome shotgun sequence of Myxococcus fulvus NBRC 100333.</title>
        <authorList>
            <person name="Hosoyama A."/>
            <person name="Uohara A."/>
            <person name="Ohji S."/>
            <person name="Ichikawa N."/>
        </authorList>
    </citation>
    <scope>NUCLEOTIDE SEQUENCE [LARGE SCALE GENOMIC DNA]</scope>
    <source>
        <strain evidence="7 10">NBRC 100333</strain>
    </source>
</reference>
<organism evidence="7 10">
    <name type="scientific">Myxococcus fulvus</name>
    <dbReference type="NCBI Taxonomy" id="33"/>
    <lineage>
        <taxon>Bacteria</taxon>
        <taxon>Pseudomonadati</taxon>
        <taxon>Myxococcota</taxon>
        <taxon>Myxococcia</taxon>
        <taxon>Myxococcales</taxon>
        <taxon>Cystobacterineae</taxon>
        <taxon>Myxococcaceae</taxon>
        <taxon>Myxococcus</taxon>
    </lineage>
</organism>
<feature type="transmembrane region" description="Helical" evidence="5">
    <location>
        <begin position="278"/>
        <end position="299"/>
    </location>
</feature>
<proteinExistence type="predicted"/>
<evidence type="ECO:0000256" key="5">
    <source>
        <dbReference type="SAM" id="Phobius"/>
    </source>
</evidence>
<gene>
    <name evidence="7" type="ORF">MFU01_05730</name>
    <name evidence="8" type="ORF">SAMN05443572_101920</name>
</gene>
<evidence type="ECO:0000313" key="8">
    <source>
        <dbReference type="EMBL" id="SET04009.1"/>
    </source>
</evidence>
<accession>A0A511SUE0</accession>